<dbReference type="SUPFAM" id="SSF56672">
    <property type="entry name" value="DNA/RNA polymerases"/>
    <property type="match status" value="1"/>
</dbReference>
<keyword evidence="2" id="KW-1185">Reference proteome</keyword>
<protein>
    <recommendedName>
        <fullName evidence="3">RNA-dependent RNA polymerase</fullName>
    </recommendedName>
</protein>
<dbReference type="PANTHER" id="PTHR34456:SF13">
    <property type="entry name" value="REVERSE TRANSCRIPTASE DOMAIN-CONTAINING PROTEIN"/>
    <property type="match status" value="1"/>
</dbReference>
<dbReference type="InterPro" id="IPR008686">
    <property type="entry name" value="RNA_pol_mitovir"/>
</dbReference>
<accession>A0ABY9CPY5</accession>
<evidence type="ECO:0008006" key="3">
    <source>
        <dbReference type="Google" id="ProtNLM"/>
    </source>
</evidence>
<sequence length="598" mass="68206">MCEQMGLIVNNLKVLLKRYLPFLPTIPLYQGMTWDLTWKALPTHPLTQRCWVQRLGKSVKQVRNIRSCLTFLAYELASFDFLLVGPHTYGESWPQGTLWPPTVRYVYDKFNDLLSAWDLDWFTSRVHPHLPSPFDYGIPPVTGRLGQTIEGGGKRRIFAIGNYVNLNQRLLKPVHDWLMQVLRRIPMDGTLHQHKPLDRLVGNQTCYSFDLKSATDRWPVLFLFEVFKVCFGQPFASSVVNSALAFNFFEVPFVKKKDSPVYFRGGQPLGYYSSWPLFTLTHHIRIWWCAEQIYPGQLFDRYAVLGDDVLITDQEVARVYETTLGRLGVSNNYQKSLISTTGSAEFAKRLKTLVRVGGAGFRQLATFDHKRNRHFERVLAMYTKQRLPFELWLGRGSPLNPTLRGVIIDLLRREMKARGLTLIPDDLFEVESMKEFLEWTTRVRDLLRLPILELPSPSPLGEVYLLGGASGTEYLVAARGLEQPRAGKGVVKCFALLGDDIVIGDPEVARVYRDVMNHLGVQISLAKTLTSDCGGLEFAKKFRIHDRELSPLSLKMIRSTRFSVAFMPVLKSIGCSSLQVSLRLKGAGYRRYSSSAKE</sequence>
<dbReference type="InterPro" id="IPR043502">
    <property type="entry name" value="DNA/RNA_pol_sf"/>
</dbReference>
<dbReference type="PANTHER" id="PTHR34456">
    <property type="entry name" value="MITOVIRUS RNA-DEPENDENT RNA POLYMERASE"/>
    <property type="match status" value="1"/>
</dbReference>
<dbReference type="Pfam" id="PF05919">
    <property type="entry name" value="Mitovir_RNA_pol"/>
    <property type="match status" value="2"/>
</dbReference>
<evidence type="ECO:0000313" key="1">
    <source>
        <dbReference type="EMBL" id="WJZ97233.1"/>
    </source>
</evidence>
<gene>
    <name evidence="1" type="ORF">VitviT2T_015854</name>
</gene>
<dbReference type="Proteomes" id="UP001227230">
    <property type="component" value="Chromosome 10"/>
</dbReference>
<name>A0ABY9CPY5_VITVI</name>
<reference evidence="1 2" key="1">
    <citation type="journal article" date="2023" name="Hortic Res">
        <title>The complete reference genome for grapevine (Vitis vinifera L.) genetics and breeding.</title>
        <authorList>
            <person name="Shi X."/>
            <person name="Cao S."/>
            <person name="Wang X."/>
            <person name="Huang S."/>
            <person name="Wang Y."/>
            <person name="Liu Z."/>
            <person name="Liu W."/>
            <person name="Leng X."/>
            <person name="Peng Y."/>
            <person name="Wang N."/>
            <person name="Wang Y."/>
            <person name="Ma Z."/>
            <person name="Xu X."/>
            <person name="Zhang F."/>
            <person name="Xue H."/>
            <person name="Zhong H."/>
            <person name="Wang Y."/>
            <person name="Zhang K."/>
            <person name="Velt A."/>
            <person name="Avia K."/>
            <person name="Holtgrawe D."/>
            <person name="Grimplet J."/>
            <person name="Matus J.T."/>
            <person name="Ware D."/>
            <person name="Wu X."/>
            <person name="Wang H."/>
            <person name="Liu C."/>
            <person name="Fang Y."/>
            <person name="Rustenholz C."/>
            <person name="Cheng Z."/>
            <person name="Xiao H."/>
            <person name="Zhou Y."/>
        </authorList>
    </citation>
    <scope>NUCLEOTIDE SEQUENCE [LARGE SCALE GENOMIC DNA]</scope>
    <source>
        <strain evidence="2">cv. Pinot noir / PN40024</strain>
        <tissue evidence="1">Leaf</tissue>
    </source>
</reference>
<proteinExistence type="predicted"/>
<dbReference type="EMBL" id="CP126657">
    <property type="protein sequence ID" value="WJZ97233.1"/>
    <property type="molecule type" value="Genomic_DNA"/>
</dbReference>
<organism evidence="1 2">
    <name type="scientific">Vitis vinifera</name>
    <name type="common">Grape</name>
    <dbReference type="NCBI Taxonomy" id="29760"/>
    <lineage>
        <taxon>Eukaryota</taxon>
        <taxon>Viridiplantae</taxon>
        <taxon>Streptophyta</taxon>
        <taxon>Embryophyta</taxon>
        <taxon>Tracheophyta</taxon>
        <taxon>Spermatophyta</taxon>
        <taxon>Magnoliopsida</taxon>
        <taxon>eudicotyledons</taxon>
        <taxon>Gunneridae</taxon>
        <taxon>Pentapetalae</taxon>
        <taxon>rosids</taxon>
        <taxon>Vitales</taxon>
        <taxon>Vitaceae</taxon>
        <taxon>Viteae</taxon>
        <taxon>Vitis</taxon>
    </lineage>
</organism>
<evidence type="ECO:0000313" key="2">
    <source>
        <dbReference type="Proteomes" id="UP001227230"/>
    </source>
</evidence>